<sequence>MQTTAPVEFRNVGCSYFPQSRVDCHYTLSSLHTWASSDWIGLFKVGWSSVKDYHTFVWALAPANYEERTEVNCCVQFQGTCFLSIKFHNLKPTPLAPLY</sequence>
<organism evidence="3 4">
    <name type="scientific">Hippocampus comes</name>
    <name type="common">Tiger tail seahorse</name>
    <dbReference type="NCBI Taxonomy" id="109280"/>
    <lineage>
        <taxon>Eukaryota</taxon>
        <taxon>Metazoa</taxon>
        <taxon>Chordata</taxon>
        <taxon>Craniata</taxon>
        <taxon>Vertebrata</taxon>
        <taxon>Euteleostomi</taxon>
        <taxon>Actinopterygii</taxon>
        <taxon>Neopterygii</taxon>
        <taxon>Teleostei</taxon>
        <taxon>Neoteleostei</taxon>
        <taxon>Acanthomorphata</taxon>
        <taxon>Syngnathiaria</taxon>
        <taxon>Syngnathiformes</taxon>
        <taxon>Syngnathoidei</taxon>
        <taxon>Syngnathidae</taxon>
        <taxon>Hippocampus</taxon>
    </lineage>
</organism>
<dbReference type="Ensembl" id="ENSHCOT00000028307.1">
    <property type="protein sequence ID" value="ENSHCOP00000016035.1"/>
    <property type="gene ID" value="ENSHCOG00000019739.1"/>
</dbReference>
<reference evidence="3" key="1">
    <citation type="submission" date="2025-08" db="UniProtKB">
        <authorList>
            <consortium name="Ensembl"/>
        </authorList>
    </citation>
    <scope>IDENTIFICATION</scope>
</reference>
<feature type="domain" description="SKICH" evidence="2">
    <location>
        <begin position="7"/>
        <end position="78"/>
    </location>
</feature>
<dbReference type="Gene3D" id="2.60.40.2840">
    <property type="match status" value="1"/>
</dbReference>
<dbReference type="GeneTree" id="ENSGT00950000183025"/>
<dbReference type="AlphaFoldDB" id="A0A3Q3DMR5"/>
<dbReference type="GO" id="GO:0003713">
    <property type="term" value="F:transcription coactivator activity"/>
    <property type="evidence" value="ECO:0007669"/>
    <property type="project" value="TreeGrafter"/>
</dbReference>
<dbReference type="Pfam" id="PF17751">
    <property type="entry name" value="SKICH"/>
    <property type="match status" value="1"/>
</dbReference>
<evidence type="ECO:0000313" key="3">
    <source>
        <dbReference type="Ensembl" id="ENSHCOP00000016035.1"/>
    </source>
</evidence>
<dbReference type="STRING" id="109280.ENSHCOP00000016035"/>
<dbReference type="PANTHER" id="PTHR31915:SF5">
    <property type="entry name" value="CALCIUM-BINDING AND COILED-COIL DOMAIN-CONTAINING PROTEIN 1"/>
    <property type="match status" value="1"/>
</dbReference>
<dbReference type="PANTHER" id="PTHR31915">
    <property type="entry name" value="SKICH DOMAIN-CONTAINING PROTEIN"/>
    <property type="match status" value="1"/>
</dbReference>
<dbReference type="Proteomes" id="UP000264820">
    <property type="component" value="Unplaced"/>
</dbReference>
<keyword evidence="4" id="KW-1185">Reference proteome</keyword>
<proteinExistence type="predicted"/>
<dbReference type="GO" id="GO:0045944">
    <property type="term" value="P:positive regulation of transcription by RNA polymerase II"/>
    <property type="evidence" value="ECO:0007669"/>
    <property type="project" value="TreeGrafter"/>
</dbReference>
<evidence type="ECO:0000313" key="4">
    <source>
        <dbReference type="Proteomes" id="UP000264820"/>
    </source>
</evidence>
<dbReference type="OMA" id="RTEVNCC"/>
<dbReference type="InterPro" id="IPR041611">
    <property type="entry name" value="SKICH"/>
</dbReference>
<keyword evidence="1" id="KW-0175">Coiled coil</keyword>
<accession>A0A3Q3DMR5</accession>
<evidence type="ECO:0000259" key="2">
    <source>
        <dbReference type="Pfam" id="PF17751"/>
    </source>
</evidence>
<protein>
    <recommendedName>
        <fullName evidence="2">SKICH domain-containing protein</fullName>
    </recommendedName>
</protein>
<dbReference type="InterPro" id="IPR051002">
    <property type="entry name" value="UBA_autophagy_assoc_protein"/>
</dbReference>
<name>A0A3Q3DMR5_HIPCM</name>
<evidence type="ECO:0000256" key="1">
    <source>
        <dbReference type="ARBA" id="ARBA00023054"/>
    </source>
</evidence>
<reference evidence="3" key="2">
    <citation type="submission" date="2025-09" db="UniProtKB">
        <authorList>
            <consortium name="Ensembl"/>
        </authorList>
    </citation>
    <scope>IDENTIFICATION</scope>
</reference>